<dbReference type="AlphaFoldDB" id="A0A6P4J679"/>
<feature type="compositionally biased region" description="Pro residues" evidence="1">
    <location>
        <begin position="137"/>
        <end position="162"/>
    </location>
</feature>
<keyword evidence="2" id="KW-0732">Signal</keyword>
<gene>
    <name evidence="4" type="primary">LOC108085028</name>
</gene>
<feature type="chain" id="PRO_5028205382" evidence="2">
    <location>
        <begin position="26"/>
        <end position="162"/>
    </location>
</feature>
<dbReference type="Proteomes" id="UP001652661">
    <property type="component" value="Chromosome 3R"/>
</dbReference>
<feature type="compositionally biased region" description="Low complexity" evidence="1">
    <location>
        <begin position="105"/>
        <end position="136"/>
    </location>
</feature>
<evidence type="ECO:0000256" key="2">
    <source>
        <dbReference type="SAM" id="SignalP"/>
    </source>
</evidence>
<dbReference type="GeneID" id="108085028"/>
<organism evidence="3 4">
    <name type="scientific">Drosophila kikkawai</name>
    <name type="common">Fruit fly</name>
    <dbReference type="NCBI Taxonomy" id="30033"/>
    <lineage>
        <taxon>Eukaryota</taxon>
        <taxon>Metazoa</taxon>
        <taxon>Ecdysozoa</taxon>
        <taxon>Arthropoda</taxon>
        <taxon>Hexapoda</taxon>
        <taxon>Insecta</taxon>
        <taxon>Pterygota</taxon>
        <taxon>Neoptera</taxon>
        <taxon>Endopterygota</taxon>
        <taxon>Diptera</taxon>
        <taxon>Brachycera</taxon>
        <taxon>Muscomorpha</taxon>
        <taxon>Ephydroidea</taxon>
        <taxon>Drosophilidae</taxon>
        <taxon>Drosophila</taxon>
        <taxon>Sophophora</taxon>
    </lineage>
</organism>
<accession>A0A6P4J679</accession>
<dbReference type="RefSeq" id="XP_017036962.1">
    <property type="nucleotide sequence ID" value="XM_017181473.3"/>
</dbReference>
<evidence type="ECO:0000313" key="3">
    <source>
        <dbReference type="Proteomes" id="UP001652661"/>
    </source>
</evidence>
<keyword evidence="3" id="KW-1185">Reference proteome</keyword>
<evidence type="ECO:0000313" key="4">
    <source>
        <dbReference type="RefSeq" id="XP_017036962.1"/>
    </source>
</evidence>
<reference evidence="4" key="1">
    <citation type="submission" date="2025-08" db="UniProtKB">
        <authorList>
            <consortium name="RefSeq"/>
        </authorList>
    </citation>
    <scope>IDENTIFICATION</scope>
    <source>
        <strain evidence="4">14028-0561.14</strain>
        <tissue evidence="4">Whole fly</tissue>
    </source>
</reference>
<feature type="signal peptide" evidence="2">
    <location>
        <begin position="1"/>
        <end position="25"/>
    </location>
</feature>
<feature type="region of interest" description="Disordered" evidence="1">
    <location>
        <begin position="75"/>
        <end position="162"/>
    </location>
</feature>
<evidence type="ECO:0000256" key="1">
    <source>
        <dbReference type="SAM" id="MobiDB-lite"/>
    </source>
</evidence>
<protein>
    <submittedName>
        <fullName evidence="4">Uncharacterized protein</fullName>
    </submittedName>
</protein>
<sequence>MSPRRDIFVALSCCCLVLSFLGIQARNLQETAVSKRDISDWFSYFDDLLYDSDSDEDTKKILVCSNCTVVVQPVPAGGAAPGSTGSTDTTASAKPAAAPIPAPAVTPGGQSPSSASPVSASSPVPGAPGAAPAEPVAAPPAAPPVAPPAAPPAADPAPAPSA</sequence>
<feature type="compositionally biased region" description="Low complexity" evidence="1">
    <location>
        <begin position="75"/>
        <end position="97"/>
    </location>
</feature>
<proteinExistence type="predicted"/>
<name>A0A6P4J679_DROKI</name>